<reference evidence="3 4" key="2">
    <citation type="submission" date="2019-08" db="EMBL/GenBank/DDBJ databases">
        <title>Jejuicoccus antrihumi gen. nov., sp. nov., a new member of the family Dermacoccaceae isolated from a cave.</title>
        <authorList>
            <person name="Schumann P."/>
            <person name="Kim I.S."/>
        </authorList>
    </citation>
    <scope>NUCLEOTIDE SEQUENCE [LARGE SCALE GENOMIC DNA]</scope>
    <source>
        <strain evidence="3 4">C5-26</strain>
    </source>
</reference>
<accession>A0A563DUZ9</accession>
<dbReference type="InterPro" id="IPR050789">
    <property type="entry name" value="Diverse_Enzym_Activities"/>
</dbReference>
<dbReference type="InterPro" id="IPR001466">
    <property type="entry name" value="Beta-lactam-related"/>
</dbReference>
<feature type="region of interest" description="Disordered" evidence="1">
    <location>
        <begin position="52"/>
        <end position="83"/>
    </location>
</feature>
<evidence type="ECO:0000313" key="4">
    <source>
        <dbReference type="Proteomes" id="UP000320244"/>
    </source>
</evidence>
<organism evidence="3 4">
    <name type="scientific">Leekyejoonella antrihumi</name>
    <dbReference type="NCBI Taxonomy" id="1660198"/>
    <lineage>
        <taxon>Bacteria</taxon>
        <taxon>Bacillati</taxon>
        <taxon>Actinomycetota</taxon>
        <taxon>Actinomycetes</taxon>
        <taxon>Micrococcales</taxon>
        <taxon>Dermacoccaceae</taxon>
        <taxon>Leekyejoonella</taxon>
    </lineage>
</organism>
<name>A0A563DUZ9_9MICO</name>
<keyword evidence="4" id="KW-1185">Reference proteome</keyword>
<proteinExistence type="predicted"/>
<sequence>MTLARRSPRIRVMSSLPPAQRISGSNGDNWLDAPHGAWAVWHLDELAPTATVSRGTGPVRALPTAAREPSVDTLPVTRQDGSETTVRTVLEATDTDAFVVLQDGAIVHEEYAHDGAQTERHAVLSVTKSVVGCVVAVLAERGVLDPTAPVCAYVPELAGTGYGDATLRNLLDMRSGVRFVEAYSDPSSDLNEMERRVVDDGLHAYLRTLPQERPHGGSFRYRSSDTDVLGWVCEAATASPMASLMSDLVWQPIGAEADAYISCDGQGSAIHDGGLAARARDLARFGQMLLDGGTVPDVADGADTGHRTVIPARWLRDSWGVDSDIRSAFIDSPGELAYPGGWYRNQMWFRPGAHGDVLLCIGIHGQLVHVSRRTRTVCVKLSHWPQAVDLSRTQDTLRVCDTIGGSLTARRPHLSARPGRGLPGVAAGIRRNASTTHTWSTAAS</sequence>
<dbReference type="OrthoDB" id="9814204at2"/>
<protein>
    <submittedName>
        <fullName evidence="3">Beta-lactamase family protein</fullName>
    </submittedName>
</protein>
<dbReference type="SUPFAM" id="SSF56601">
    <property type="entry name" value="beta-lactamase/transpeptidase-like"/>
    <property type="match status" value="1"/>
</dbReference>
<dbReference type="InterPro" id="IPR012338">
    <property type="entry name" value="Beta-lactam/transpept-like"/>
</dbReference>
<dbReference type="EMBL" id="VCQV01000040">
    <property type="protein sequence ID" value="TWP33524.1"/>
    <property type="molecule type" value="Genomic_DNA"/>
</dbReference>
<gene>
    <name evidence="3" type="ORF">FGL98_20965</name>
</gene>
<dbReference type="PANTHER" id="PTHR43283">
    <property type="entry name" value="BETA-LACTAMASE-RELATED"/>
    <property type="match status" value="1"/>
</dbReference>
<evidence type="ECO:0000256" key="1">
    <source>
        <dbReference type="SAM" id="MobiDB-lite"/>
    </source>
</evidence>
<dbReference type="Proteomes" id="UP000320244">
    <property type="component" value="Unassembled WGS sequence"/>
</dbReference>
<dbReference type="Pfam" id="PF00144">
    <property type="entry name" value="Beta-lactamase"/>
    <property type="match status" value="1"/>
</dbReference>
<feature type="domain" description="Beta-lactamase-related" evidence="2">
    <location>
        <begin position="95"/>
        <end position="353"/>
    </location>
</feature>
<reference evidence="3 4" key="1">
    <citation type="submission" date="2019-05" db="EMBL/GenBank/DDBJ databases">
        <authorList>
            <person name="Lee S.D."/>
        </authorList>
    </citation>
    <scope>NUCLEOTIDE SEQUENCE [LARGE SCALE GENOMIC DNA]</scope>
    <source>
        <strain evidence="3 4">C5-26</strain>
    </source>
</reference>
<dbReference type="AlphaFoldDB" id="A0A563DUZ9"/>
<dbReference type="PANTHER" id="PTHR43283:SF7">
    <property type="entry name" value="BETA-LACTAMASE-RELATED DOMAIN-CONTAINING PROTEIN"/>
    <property type="match status" value="1"/>
</dbReference>
<comment type="caution">
    <text evidence="3">The sequence shown here is derived from an EMBL/GenBank/DDBJ whole genome shotgun (WGS) entry which is preliminary data.</text>
</comment>
<evidence type="ECO:0000313" key="3">
    <source>
        <dbReference type="EMBL" id="TWP33524.1"/>
    </source>
</evidence>
<dbReference type="Gene3D" id="3.40.710.10">
    <property type="entry name" value="DD-peptidase/beta-lactamase superfamily"/>
    <property type="match status" value="1"/>
</dbReference>
<evidence type="ECO:0000259" key="2">
    <source>
        <dbReference type="Pfam" id="PF00144"/>
    </source>
</evidence>